<dbReference type="PROSITE" id="PS51257">
    <property type="entry name" value="PROKAR_LIPOPROTEIN"/>
    <property type="match status" value="1"/>
</dbReference>
<feature type="chain" id="PRO_5003877754" evidence="1">
    <location>
        <begin position="22"/>
        <end position="639"/>
    </location>
</feature>
<dbReference type="SUPFAM" id="SSF51126">
    <property type="entry name" value="Pectin lyase-like"/>
    <property type="match status" value="2"/>
</dbReference>
<dbReference type="PANTHER" id="PTHR41339:SF1">
    <property type="entry name" value="SECRETED PROTEIN"/>
    <property type="match status" value="1"/>
</dbReference>
<organism evidence="2 3">
    <name type="scientific">Psychroflexus torquis (strain ATCC 700755 / CIP 106069 / ACAM 623)</name>
    <dbReference type="NCBI Taxonomy" id="313595"/>
    <lineage>
        <taxon>Bacteria</taxon>
        <taxon>Pseudomonadati</taxon>
        <taxon>Bacteroidota</taxon>
        <taxon>Flavobacteriia</taxon>
        <taxon>Flavobacteriales</taxon>
        <taxon>Flavobacteriaceae</taxon>
        <taxon>Psychroflexus</taxon>
    </lineage>
</organism>
<proteinExistence type="predicted"/>
<dbReference type="OrthoDB" id="1521716at2"/>
<dbReference type="PANTHER" id="PTHR41339">
    <property type="entry name" value="LIPL48"/>
    <property type="match status" value="1"/>
</dbReference>
<evidence type="ECO:0000313" key="3">
    <source>
        <dbReference type="Proteomes" id="UP000008514"/>
    </source>
</evidence>
<dbReference type="RefSeq" id="WP_015024683.1">
    <property type="nucleotide sequence ID" value="NC_018721.1"/>
</dbReference>
<dbReference type="Proteomes" id="UP000008514">
    <property type="component" value="Chromosome"/>
</dbReference>
<evidence type="ECO:0000256" key="1">
    <source>
        <dbReference type="SAM" id="SignalP"/>
    </source>
</evidence>
<dbReference type="InterPro" id="IPR011050">
    <property type="entry name" value="Pectin_lyase_fold/virulence"/>
</dbReference>
<dbReference type="eggNOG" id="COG3291">
    <property type="taxonomic scope" value="Bacteria"/>
</dbReference>
<evidence type="ECO:0000313" key="2">
    <source>
        <dbReference type="EMBL" id="AFU69108.1"/>
    </source>
</evidence>
<protein>
    <submittedName>
        <fullName evidence="2">Uncharacterized protein</fullName>
    </submittedName>
</protein>
<dbReference type="STRING" id="313595.P700755_002329"/>
<keyword evidence="3" id="KW-1185">Reference proteome</keyword>
<name>K4IH46_PSYTT</name>
<dbReference type="KEGG" id="ptq:P700755_002329"/>
<accession>K4IH46</accession>
<feature type="signal peptide" evidence="1">
    <location>
        <begin position="1"/>
        <end position="21"/>
    </location>
</feature>
<dbReference type="EMBL" id="CP003879">
    <property type="protein sequence ID" value="AFU69108.1"/>
    <property type="molecule type" value="Genomic_DNA"/>
</dbReference>
<dbReference type="HOGENOM" id="CLU_374581_0_0_10"/>
<dbReference type="AlphaFoldDB" id="K4IH46"/>
<gene>
    <name evidence="2" type="ordered locus">P700755_002329</name>
</gene>
<sequence length="639" mass="65841">MKTTMKSLTYFFALACFTLVASSCISDDDAPVGPEPGSELELEGSISSDVTLDSSLEYTLNGRLTVEAGASLTIPAGTNIATGTGTDVFIIVQKGATIDIAGTPSNPVIMSPVGAGSWGGLVIAGNAETTEGIDAVAEVGGILYGGTKAEDNSGSVEYLILRQTGAQINADSQFNGLTLYAVGSGTTLNNIAIFNGQDDGVEFFGGSANLTNFYAENLQDDAVDWTEGWNGVLTNAYVLHTDENFSTAVEADGLNGNPTLTNFTAISTVGGTALQFKVESGATITGLSLSGYGTSVDMRDNGALSNVQIEGESADLNLPYTGPATVNVSDFDWATEANSNVNNVLSGEITGTVTLDSSISYSLPGVLSVESGATLTIPAGTTITTGTGTDVYMVVQKGGTININGTETSPVVMAPSGEGAWGGLVIAGKAETTEGIDAIAEIGGIVYGGIDVEDNSGTITYLILRQTGSQINAESQFNGLTLYAVGRMTTLENIAVIGGQDDGVEFFGGSANLTNFYAVDTEDDAVDWTEGWNGVLTNTFVKHTKENFSTAIEADGLNGNPTIVNFAAVSETNTGTALQFKANSGATITGLSLTGYQTIIDMRDDGPLENVVIDDATGDPSVTYDTATVVESDFSWATN</sequence>
<reference evidence="2" key="1">
    <citation type="submission" date="2006-03" db="EMBL/GenBank/DDBJ databases">
        <authorList>
            <person name="Bowman J."/>
            <person name="Ferriera S."/>
            <person name="Johnson J."/>
            <person name="Kravitz S."/>
            <person name="Halpern A."/>
            <person name="Remington K."/>
            <person name="Beeson K."/>
            <person name="Tran B."/>
            <person name="Rogers Y.-H."/>
            <person name="Friedman R."/>
            <person name="Venter J.C."/>
        </authorList>
    </citation>
    <scope>NUCLEOTIDE SEQUENCE [LARGE SCALE GENOMIC DNA]</scope>
    <source>
        <strain evidence="2">ATCC 700755</strain>
    </source>
</reference>
<reference evidence="2" key="2">
    <citation type="submission" date="2012-09" db="EMBL/GenBank/DDBJ databases">
        <title>The complete sequence of Psychroflexus torquis an extreme psychrophile from sea-ice that is stimulated by light.</title>
        <authorList>
            <person name="Feng S."/>
            <person name="Powell S.M."/>
            <person name="Bowman J.P."/>
        </authorList>
    </citation>
    <scope>NUCLEOTIDE SEQUENCE [LARGE SCALE GENOMIC DNA]</scope>
    <source>
        <strain evidence="2">ATCC 700755</strain>
    </source>
</reference>
<keyword evidence="1" id="KW-0732">Signal</keyword>